<keyword evidence="1" id="KW-0812">Transmembrane</keyword>
<dbReference type="Pfam" id="PF13367">
    <property type="entry name" value="PrsW-protease"/>
    <property type="match status" value="1"/>
</dbReference>
<protein>
    <submittedName>
        <fullName evidence="2">PrsW family intramembrane metalloprotease</fullName>
    </submittedName>
</protein>
<keyword evidence="1" id="KW-0472">Membrane</keyword>
<gene>
    <name evidence="2" type="ORF">ACFR9U_13095</name>
</gene>
<sequence length="343" mass="36326">MAERRDPVEARDDGSMDLYEISGWEVRSSFDRFAVWFYGMVVSAVRWAVISLAVLILVGQFALGGLGLLTDPRVGAFVVLSVVPAFILAAFLWYADVTAAEPLEELVATFLLGILFAGFAGVLNSQLGGLAAGLGSGFGAVPVLGVIALFFLVVGPVEETVKLLAVRLHAYRSDSFDAVIDGAVYGAVAGLGFATIENALYITQSVESLSQSMNLINAGAGITTVRALAGPGHVIYSGFAGYYLGLAKFNQKYAGPLVVKGITIAALIHAVYNTSATILVPALTQILTGVSEFAVFLGFVIVYDGLFGYLLIRKLSKYNSAYRSVQSSAEKGNTISSEQTEFE</sequence>
<keyword evidence="2" id="KW-0645">Protease</keyword>
<dbReference type="PANTHER" id="PTHR36844">
    <property type="entry name" value="PROTEASE PRSW"/>
    <property type="match status" value="1"/>
</dbReference>
<feature type="transmembrane region" description="Helical" evidence="1">
    <location>
        <begin position="106"/>
        <end position="124"/>
    </location>
</feature>
<keyword evidence="2" id="KW-0378">Hydrolase</keyword>
<organism evidence="2 3">
    <name type="scientific">Halorientalis brevis</name>
    <dbReference type="NCBI Taxonomy" id="1126241"/>
    <lineage>
        <taxon>Archaea</taxon>
        <taxon>Methanobacteriati</taxon>
        <taxon>Methanobacteriota</taxon>
        <taxon>Stenosarchaea group</taxon>
        <taxon>Halobacteria</taxon>
        <taxon>Halobacteriales</taxon>
        <taxon>Haloarculaceae</taxon>
        <taxon>Halorientalis</taxon>
    </lineage>
</organism>
<dbReference type="AlphaFoldDB" id="A0ABD6CET5"/>
<dbReference type="Proteomes" id="UP001597119">
    <property type="component" value="Unassembled WGS sequence"/>
</dbReference>
<evidence type="ECO:0000313" key="2">
    <source>
        <dbReference type="EMBL" id="MFD1587918.1"/>
    </source>
</evidence>
<name>A0ABD6CET5_9EURY</name>
<proteinExistence type="predicted"/>
<dbReference type="GO" id="GO:0008237">
    <property type="term" value="F:metallopeptidase activity"/>
    <property type="evidence" value="ECO:0007669"/>
    <property type="project" value="UniProtKB-KW"/>
</dbReference>
<dbReference type="RefSeq" id="WP_247380421.1">
    <property type="nucleotide sequence ID" value="NZ_JALLGV010000008.1"/>
</dbReference>
<feature type="transmembrane region" description="Helical" evidence="1">
    <location>
        <begin position="35"/>
        <end position="62"/>
    </location>
</feature>
<feature type="transmembrane region" description="Helical" evidence="1">
    <location>
        <begin position="293"/>
        <end position="312"/>
    </location>
</feature>
<accession>A0ABD6CET5</accession>
<evidence type="ECO:0000256" key="1">
    <source>
        <dbReference type="SAM" id="Phobius"/>
    </source>
</evidence>
<dbReference type="InterPro" id="IPR026898">
    <property type="entry name" value="PrsW"/>
</dbReference>
<feature type="transmembrane region" description="Helical" evidence="1">
    <location>
        <begin position="253"/>
        <end position="273"/>
    </location>
</feature>
<keyword evidence="3" id="KW-1185">Reference proteome</keyword>
<feature type="transmembrane region" description="Helical" evidence="1">
    <location>
        <begin position="74"/>
        <end position="94"/>
    </location>
</feature>
<dbReference type="PANTHER" id="PTHR36844:SF1">
    <property type="entry name" value="PROTEASE PRSW"/>
    <property type="match status" value="1"/>
</dbReference>
<reference evidence="2 3" key="1">
    <citation type="journal article" date="2019" name="Int. J. Syst. Evol. Microbiol.">
        <title>The Global Catalogue of Microorganisms (GCM) 10K type strain sequencing project: providing services to taxonomists for standard genome sequencing and annotation.</title>
        <authorList>
            <consortium name="The Broad Institute Genomics Platform"/>
            <consortium name="The Broad Institute Genome Sequencing Center for Infectious Disease"/>
            <person name="Wu L."/>
            <person name="Ma J."/>
        </authorList>
    </citation>
    <scope>NUCLEOTIDE SEQUENCE [LARGE SCALE GENOMIC DNA]</scope>
    <source>
        <strain evidence="2 3">CGMCC 1.12125</strain>
    </source>
</reference>
<keyword evidence="1" id="KW-1133">Transmembrane helix</keyword>
<dbReference type="EMBL" id="JBHUDJ010000006">
    <property type="protein sequence ID" value="MFD1587918.1"/>
    <property type="molecule type" value="Genomic_DNA"/>
</dbReference>
<comment type="caution">
    <text evidence="2">The sequence shown here is derived from an EMBL/GenBank/DDBJ whole genome shotgun (WGS) entry which is preliminary data.</text>
</comment>
<evidence type="ECO:0000313" key="3">
    <source>
        <dbReference type="Proteomes" id="UP001597119"/>
    </source>
</evidence>
<feature type="transmembrane region" description="Helical" evidence="1">
    <location>
        <begin position="130"/>
        <end position="154"/>
    </location>
</feature>
<keyword evidence="2" id="KW-0482">Metalloprotease</keyword>